<keyword evidence="3" id="KW-0812">Transmembrane</keyword>
<dbReference type="Proteomes" id="UP000481153">
    <property type="component" value="Unassembled WGS sequence"/>
</dbReference>
<dbReference type="PRINTS" id="PR00380">
    <property type="entry name" value="KINESINHEAVY"/>
</dbReference>
<reference evidence="5 6" key="1">
    <citation type="submission" date="2019-07" db="EMBL/GenBank/DDBJ databases">
        <title>Genomics analysis of Aphanomyces spp. identifies a new class of oomycete effector associated with host adaptation.</title>
        <authorList>
            <person name="Gaulin E."/>
        </authorList>
    </citation>
    <scope>NUCLEOTIDE SEQUENCE [LARGE SCALE GENOMIC DNA]</scope>
    <source>
        <strain evidence="5 6">ATCC 201684</strain>
    </source>
</reference>
<comment type="similarity">
    <text evidence="1">Belongs to the TRAFAC class myosin-kinesin ATPase superfamily. Kinesin family.</text>
</comment>
<comment type="caution">
    <text evidence="5">The sequence shown here is derived from an EMBL/GenBank/DDBJ whole genome shotgun (WGS) entry which is preliminary data.</text>
</comment>
<dbReference type="GO" id="GO:0008017">
    <property type="term" value="F:microtubule binding"/>
    <property type="evidence" value="ECO:0007669"/>
    <property type="project" value="InterPro"/>
</dbReference>
<protein>
    <recommendedName>
        <fullName evidence="4">Kinesin motor domain-containing protein</fullName>
    </recommendedName>
</protein>
<dbReference type="GO" id="GO:0003777">
    <property type="term" value="F:microtubule motor activity"/>
    <property type="evidence" value="ECO:0007669"/>
    <property type="project" value="InterPro"/>
</dbReference>
<evidence type="ECO:0000259" key="4">
    <source>
        <dbReference type="PROSITE" id="PS50067"/>
    </source>
</evidence>
<dbReference type="GO" id="GO:0007052">
    <property type="term" value="P:mitotic spindle organization"/>
    <property type="evidence" value="ECO:0007669"/>
    <property type="project" value="TreeGrafter"/>
</dbReference>
<keyword evidence="3" id="KW-0472">Membrane</keyword>
<sequence>MTTRRPVAPVIERRGSSPEKQNIVRRPKPPLSPLKPHQRSDSCPNVAPTPTEVANVRTVVRIRPPLAPSSSVSSSCSNWLRCRHTLGDKAIEVASQVKPSENKIYAADHVLSEAASQEEVFQAVGAAAVDALINGFNGSIFTYGQSGSGKTYTMHGELSLGSSHRGLVVRILEALFAILPPQCECVLSFVEIFNEKIFDLLDGAVAAAEPKALREDTTLNEVFVQDVVQVPITSSVEAVEWLQKGARHRRVAAAHGRHESSKAHAVLSIKVRMPLGDKGSRKATLHCVDLAGSEKQSHKATSVASSATSGINKSLSCLVGVVIALVEISSGIKRHVPYRDSKLTFLLRDALGGNSKTTVLATVSPDEKWIHETVATLQFVEKATHIARPVHANDHEMEIKIQALQNQVATLQLALVDASSRQIPSSTEAVETTTDTSRRYDNDKIKEDDTGRTHEAPTKTQWTQDWPPYYIAAVFLLVGICIGRATTRRR</sequence>
<dbReference type="InterPro" id="IPR001752">
    <property type="entry name" value="Kinesin_motor_dom"/>
</dbReference>
<feature type="region of interest" description="Disordered" evidence="2">
    <location>
        <begin position="424"/>
        <end position="460"/>
    </location>
</feature>
<dbReference type="GO" id="GO:0005524">
    <property type="term" value="F:ATP binding"/>
    <property type="evidence" value="ECO:0007669"/>
    <property type="project" value="UniProtKB-UniRule"/>
</dbReference>
<dbReference type="GO" id="GO:0005875">
    <property type="term" value="C:microtubule associated complex"/>
    <property type="evidence" value="ECO:0007669"/>
    <property type="project" value="TreeGrafter"/>
</dbReference>
<evidence type="ECO:0000256" key="1">
    <source>
        <dbReference type="PROSITE-ProRule" id="PRU00283"/>
    </source>
</evidence>
<proteinExistence type="inferred from homology"/>
<feature type="transmembrane region" description="Helical" evidence="3">
    <location>
        <begin position="469"/>
        <end position="487"/>
    </location>
</feature>
<gene>
    <name evidence="5" type="ORF">Ae201684_006350</name>
</gene>
<dbReference type="Pfam" id="PF00225">
    <property type="entry name" value="Kinesin"/>
    <property type="match status" value="1"/>
</dbReference>
<feature type="domain" description="Kinesin motor" evidence="4">
    <location>
        <begin position="55"/>
        <end position="386"/>
    </location>
</feature>
<dbReference type="Gene3D" id="3.40.850.10">
    <property type="entry name" value="Kinesin motor domain"/>
    <property type="match status" value="1"/>
</dbReference>
<dbReference type="InterPro" id="IPR027640">
    <property type="entry name" value="Kinesin-like_fam"/>
</dbReference>
<keyword evidence="1" id="KW-0505">Motor protein</keyword>
<feature type="compositionally biased region" description="Polar residues" evidence="2">
    <location>
        <begin position="424"/>
        <end position="435"/>
    </location>
</feature>
<evidence type="ECO:0000313" key="5">
    <source>
        <dbReference type="EMBL" id="KAF0737685.1"/>
    </source>
</evidence>
<dbReference type="GO" id="GO:0051231">
    <property type="term" value="P:spindle elongation"/>
    <property type="evidence" value="ECO:0007669"/>
    <property type="project" value="TreeGrafter"/>
</dbReference>
<organism evidence="5 6">
    <name type="scientific">Aphanomyces euteiches</name>
    <dbReference type="NCBI Taxonomy" id="100861"/>
    <lineage>
        <taxon>Eukaryota</taxon>
        <taxon>Sar</taxon>
        <taxon>Stramenopiles</taxon>
        <taxon>Oomycota</taxon>
        <taxon>Saprolegniomycetes</taxon>
        <taxon>Saprolegniales</taxon>
        <taxon>Verrucalvaceae</taxon>
        <taxon>Aphanomyces</taxon>
    </lineage>
</organism>
<dbReference type="EMBL" id="VJMJ01000083">
    <property type="protein sequence ID" value="KAF0737685.1"/>
    <property type="molecule type" value="Genomic_DNA"/>
</dbReference>
<keyword evidence="1" id="KW-0547">Nucleotide-binding</keyword>
<dbReference type="PANTHER" id="PTHR47969:SF29">
    <property type="entry name" value="KINESIN-LIKE PROTEIN"/>
    <property type="match status" value="1"/>
</dbReference>
<dbReference type="PROSITE" id="PS50067">
    <property type="entry name" value="KINESIN_MOTOR_2"/>
    <property type="match status" value="1"/>
</dbReference>
<dbReference type="SMART" id="SM00129">
    <property type="entry name" value="KISc"/>
    <property type="match status" value="1"/>
</dbReference>
<dbReference type="PANTHER" id="PTHR47969">
    <property type="entry name" value="CHROMOSOME-ASSOCIATED KINESIN KIF4A-RELATED"/>
    <property type="match status" value="1"/>
</dbReference>
<dbReference type="InterPro" id="IPR027417">
    <property type="entry name" value="P-loop_NTPase"/>
</dbReference>
<accession>A0A6G0XBZ5</accession>
<keyword evidence="6" id="KW-1185">Reference proteome</keyword>
<evidence type="ECO:0000256" key="2">
    <source>
        <dbReference type="SAM" id="MobiDB-lite"/>
    </source>
</evidence>
<dbReference type="GO" id="GO:0007018">
    <property type="term" value="P:microtubule-based movement"/>
    <property type="evidence" value="ECO:0007669"/>
    <property type="project" value="InterPro"/>
</dbReference>
<evidence type="ECO:0000256" key="3">
    <source>
        <dbReference type="SAM" id="Phobius"/>
    </source>
</evidence>
<dbReference type="AlphaFoldDB" id="A0A6G0XBZ5"/>
<feature type="region of interest" description="Disordered" evidence="2">
    <location>
        <begin position="1"/>
        <end position="49"/>
    </location>
</feature>
<keyword evidence="3" id="KW-1133">Transmembrane helix</keyword>
<dbReference type="SUPFAM" id="SSF52540">
    <property type="entry name" value="P-loop containing nucleoside triphosphate hydrolases"/>
    <property type="match status" value="1"/>
</dbReference>
<dbReference type="InterPro" id="IPR036961">
    <property type="entry name" value="Kinesin_motor_dom_sf"/>
</dbReference>
<feature type="binding site" evidence="1">
    <location>
        <begin position="144"/>
        <end position="151"/>
    </location>
    <ligand>
        <name>ATP</name>
        <dbReference type="ChEBI" id="CHEBI:30616"/>
    </ligand>
</feature>
<name>A0A6G0XBZ5_9STRA</name>
<dbReference type="VEuPathDB" id="FungiDB:AeMF1_002552"/>
<feature type="compositionally biased region" description="Basic and acidic residues" evidence="2">
    <location>
        <begin position="436"/>
        <end position="457"/>
    </location>
</feature>
<evidence type="ECO:0000313" key="6">
    <source>
        <dbReference type="Proteomes" id="UP000481153"/>
    </source>
</evidence>
<keyword evidence="1" id="KW-0067">ATP-binding</keyword>